<accession>A0A7S3K2L0</accession>
<feature type="compositionally biased region" description="Low complexity" evidence="2">
    <location>
        <begin position="683"/>
        <end position="705"/>
    </location>
</feature>
<evidence type="ECO:0000256" key="1">
    <source>
        <dbReference type="ARBA" id="ARBA00011040"/>
    </source>
</evidence>
<evidence type="ECO:0000313" key="4">
    <source>
        <dbReference type="EMBL" id="CAE0370698.1"/>
    </source>
</evidence>
<dbReference type="SUPFAM" id="SSF52540">
    <property type="entry name" value="P-loop containing nucleoside triphosphate hydrolases"/>
    <property type="match status" value="2"/>
</dbReference>
<dbReference type="Gene3D" id="3.40.50.300">
    <property type="entry name" value="P-loop containing nucleotide triphosphate hydrolases"/>
    <property type="match status" value="2"/>
</dbReference>
<sequence length="727" mass="77227">MVGLAADGLKGVSTNVYKPSKICQGLWCANIDPAEVADEYREKALDALRIRGGTVEEIAKAKEGLAGQCTVEIAAFDSFAGLLAHPSDDFDIIVFDMAPTGHTLRLLSLAWEWSSFFGKNAMGASCLGPVESLAAQKDAFMAARDVLADDKKTALFLVARPESSALLEAERTAKELSQLGIRQAQLILNGVFTANEHSDAVATAWAQKQRRALTQVLPKSLPLVAELPLVGYDLVGLDSLRRFFAGDTGDSLATHASNTKKQTGLNELSSLIDSLAAGPPCVVMNMGKGGVGKTTISSCLGVGLAARGCKVDITTTDPANHISWALKDTSAQLDICVDAIDAAKATADYVERSVENKRIQAQSAGNTFNAADEALLREELDSPCTEELAVFDAFAAKIVSCSDRFVVIDTAPTGHTLMLLDQTGAYQADVDKYREKNSNNEAGALATPLELIRAKAKILIVALAEPTPISEALALDADLQRAGVIPAGFIVNSLVPESSNLTLINRRNAQASEVLRLIERAQQSPIPPLGVIGVDWSPLELIGVDALLSLAGGKKEIPAPTNIAPSVATIQILETSKELDAWREPPLQLLLIQIDENEDELDEFAEKLLERGACSVARTISDELIHKLRVRDLPAAFLYRGNSELGFIESATLDTLYDMVEPYVSVAALDGLGSAKKRKKQKNGSSSSKPPSTTTIKAPPKSTKTMLPSQVMRETGAGGCCAPGGGG</sequence>
<organism evidence="4">
    <name type="scientific">Aureoumbra lagunensis</name>
    <dbReference type="NCBI Taxonomy" id="44058"/>
    <lineage>
        <taxon>Eukaryota</taxon>
        <taxon>Sar</taxon>
        <taxon>Stramenopiles</taxon>
        <taxon>Ochrophyta</taxon>
        <taxon>Pelagophyceae</taxon>
        <taxon>Pelagomonadales</taxon>
        <taxon>Aureoumbra</taxon>
    </lineage>
</organism>
<dbReference type="GO" id="GO:0016887">
    <property type="term" value="F:ATP hydrolysis activity"/>
    <property type="evidence" value="ECO:0007669"/>
    <property type="project" value="InterPro"/>
</dbReference>
<dbReference type="InterPro" id="IPR025723">
    <property type="entry name" value="ArsA/GET3_ATPase-like"/>
</dbReference>
<dbReference type="CDD" id="cd02035">
    <property type="entry name" value="ArsA"/>
    <property type="match status" value="2"/>
</dbReference>
<gene>
    <name evidence="4" type="ORF">ALAG00032_LOCUS11477</name>
</gene>
<comment type="similarity">
    <text evidence="1">Belongs to the arsA ATPase family.</text>
</comment>
<dbReference type="AlphaFoldDB" id="A0A7S3K2L0"/>
<dbReference type="Pfam" id="PF02374">
    <property type="entry name" value="ArsA_ATPase"/>
    <property type="match status" value="2"/>
</dbReference>
<dbReference type="GO" id="GO:0005524">
    <property type="term" value="F:ATP binding"/>
    <property type="evidence" value="ECO:0007669"/>
    <property type="project" value="InterPro"/>
</dbReference>
<dbReference type="PANTHER" id="PTHR10803:SF3">
    <property type="entry name" value="ATPASE GET3"/>
    <property type="match status" value="1"/>
</dbReference>
<dbReference type="InterPro" id="IPR027417">
    <property type="entry name" value="P-loop_NTPase"/>
</dbReference>
<evidence type="ECO:0000259" key="3">
    <source>
        <dbReference type="Pfam" id="PF02374"/>
    </source>
</evidence>
<feature type="domain" description="ArsA/GET3 Anion-transporting ATPase-like" evidence="3">
    <location>
        <begin position="283"/>
        <end position="431"/>
    </location>
</feature>
<feature type="region of interest" description="Disordered" evidence="2">
    <location>
        <begin position="675"/>
        <end position="727"/>
    </location>
</feature>
<dbReference type="PANTHER" id="PTHR10803">
    <property type="entry name" value="ARSENICAL PUMP-DRIVING ATPASE ARSENITE-TRANSLOCATING ATPASE"/>
    <property type="match status" value="1"/>
</dbReference>
<dbReference type="InterPro" id="IPR016300">
    <property type="entry name" value="ATPase_ArsA/GET3"/>
</dbReference>
<dbReference type="EMBL" id="HBIJ01017244">
    <property type="protein sequence ID" value="CAE0370698.1"/>
    <property type="molecule type" value="Transcribed_RNA"/>
</dbReference>
<evidence type="ECO:0000256" key="2">
    <source>
        <dbReference type="SAM" id="MobiDB-lite"/>
    </source>
</evidence>
<protein>
    <recommendedName>
        <fullName evidence="3">ArsA/GET3 Anion-transporting ATPase-like domain-containing protein</fullName>
    </recommendedName>
</protein>
<name>A0A7S3K2L0_9STRA</name>
<proteinExistence type="inferred from homology"/>
<reference evidence="4" key="1">
    <citation type="submission" date="2021-01" db="EMBL/GenBank/DDBJ databases">
        <authorList>
            <person name="Corre E."/>
            <person name="Pelletier E."/>
            <person name="Niang G."/>
            <person name="Scheremetjew M."/>
            <person name="Finn R."/>
            <person name="Kale V."/>
            <person name="Holt S."/>
            <person name="Cochrane G."/>
            <person name="Meng A."/>
            <person name="Brown T."/>
            <person name="Cohen L."/>
        </authorList>
    </citation>
    <scope>NUCLEOTIDE SEQUENCE</scope>
    <source>
        <strain evidence="4">CCMP1510</strain>
    </source>
</reference>
<feature type="domain" description="ArsA/GET3 Anion-transporting ATPase-like" evidence="3">
    <location>
        <begin position="18"/>
        <end position="243"/>
    </location>
</feature>
<feature type="compositionally biased region" description="Gly residues" evidence="2">
    <location>
        <begin position="716"/>
        <end position="727"/>
    </location>
</feature>